<dbReference type="SMART" id="SM00733">
    <property type="entry name" value="Mterf"/>
    <property type="match status" value="5"/>
</dbReference>
<sequence>MNTILLRRSLSNLSFFTPTNSAFFSSPKFPPFPFFCTTSIRSLSPESPFLVEYLIRSVGLLPKDAIRVSKSIAHIKSLSKPDCVLKFFKQSGFSDSNIKKIVCARPCILRANVESTLNPKMKALLELGFTQSEAVKLFSAAPFFLFIKEIRPKIEFFKALFRSNENLIKAVSGNNILLGSSIERKIKPNISFLKELQLSDHQTMFLNRRCEGFITRNIKFLKIVVNRVKELGFVPGTRMFFNALFDLSKVSENQFHDKCDLLKSFGCSEVEIISVIRKVPRLTVISRIKLQDKADFLVKEAGLKLSYLIAHPVLLCYSLEKRLIPRINVLLLLRANRLLQREVSLVNAIQISDKKFMECFIFPSEKKMPMLHETFLAACAGNLEN</sequence>
<dbReference type="PANTHER" id="PTHR13068">
    <property type="entry name" value="CGI-12 PROTEIN-RELATED"/>
    <property type="match status" value="1"/>
</dbReference>
<comment type="similarity">
    <text evidence="1">Belongs to the mTERF family.</text>
</comment>
<organism evidence="4 5">
    <name type="scientific">Apostasia shenzhenica</name>
    <dbReference type="NCBI Taxonomy" id="1088818"/>
    <lineage>
        <taxon>Eukaryota</taxon>
        <taxon>Viridiplantae</taxon>
        <taxon>Streptophyta</taxon>
        <taxon>Embryophyta</taxon>
        <taxon>Tracheophyta</taxon>
        <taxon>Spermatophyta</taxon>
        <taxon>Magnoliopsida</taxon>
        <taxon>Liliopsida</taxon>
        <taxon>Asparagales</taxon>
        <taxon>Orchidaceae</taxon>
        <taxon>Apostasioideae</taxon>
        <taxon>Apostasia</taxon>
    </lineage>
</organism>
<name>A0A2I0A7U4_9ASPA</name>
<dbReference type="Gene3D" id="1.25.70.10">
    <property type="entry name" value="Transcription termination factor 3, mitochondrial"/>
    <property type="match status" value="1"/>
</dbReference>
<dbReference type="Proteomes" id="UP000236161">
    <property type="component" value="Unassembled WGS sequence"/>
</dbReference>
<evidence type="ECO:0000256" key="3">
    <source>
        <dbReference type="ARBA" id="ARBA00022946"/>
    </source>
</evidence>
<evidence type="ECO:0000313" key="4">
    <source>
        <dbReference type="EMBL" id="PKA51606.1"/>
    </source>
</evidence>
<dbReference type="GO" id="GO:0006353">
    <property type="term" value="P:DNA-templated transcription termination"/>
    <property type="evidence" value="ECO:0007669"/>
    <property type="project" value="UniProtKB-KW"/>
</dbReference>
<keyword evidence="2" id="KW-0804">Transcription</keyword>
<keyword evidence="5" id="KW-1185">Reference proteome</keyword>
<dbReference type="EMBL" id="KZ452013">
    <property type="protein sequence ID" value="PKA51606.1"/>
    <property type="molecule type" value="Genomic_DNA"/>
</dbReference>
<dbReference type="Pfam" id="PF02536">
    <property type="entry name" value="mTERF"/>
    <property type="match status" value="2"/>
</dbReference>
<dbReference type="STRING" id="1088818.A0A2I0A7U4"/>
<gene>
    <name evidence="4" type="ORF">AXF42_Ash002973</name>
</gene>
<evidence type="ECO:0000256" key="1">
    <source>
        <dbReference type="ARBA" id="ARBA00007692"/>
    </source>
</evidence>
<accession>A0A2I0A7U4</accession>
<dbReference type="InterPro" id="IPR038538">
    <property type="entry name" value="MTERF_sf"/>
</dbReference>
<dbReference type="GO" id="GO:0003676">
    <property type="term" value="F:nucleic acid binding"/>
    <property type="evidence" value="ECO:0007669"/>
    <property type="project" value="InterPro"/>
</dbReference>
<keyword evidence="2" id="KW-0806">Transcription termination</keyword>
<dbReference type="OrthoDB" id="641315at2759"/>
<dbReference type="PANTHER" id="PTHR13068:SF236">
    <property type="entry name" value="OS02G0749800 PROTEIN"/>
    <property type="match status" value="1"/>
</dbReference>
<protein>
    <submittedName>
        <fullName evidence="4">Uncharacterized protein</fullName>
    </submittedName>
</protein>
<keyword evidence="3" id="KW-0809">Transit peptide</keyword>
<evidence type="ECO:0000313" key="5">
    <source>
        <dbReference type="Proteomes" id="UP000236161"/>
    </source>
</evidence>
<proteinExistence type="inferred from homology"/>
<reference evidence="4 5" key="1">
    <citation type="journal article" date="2017" name="Nature">
        <title>The Apostasia genome and the evolution of orchids.</title>
        <authorList>
            <person name="Zhang G.Q."/>
            <person name="Liu K.W."/>
            <person name="Li Z."/>
            <person name="Lohaus R."/>
            <person name="Hsiao Y.Y."/>
            <person name="Niu S.C."/>
            <person name="Wang J.Y."/>
            <person name="Lin Y.C."/>
            <person name="Xu Q."/>
            <person name="Chen L.J."/>
            <person name="Yoshida K."/>
            <person name="Fujiwara S."/>
            <person name="Wang Z.W."/>
            <person name="Zhang Y.Q."/>
            <person name="Mitsuda N."/>
            <person name="Wang M."/>
            <person name="Liu G.H."/>
            <person name="Pecoraro L."/>
            <person name="Huang H.X."/>
            <person name="Xiao X.J."/>
            <person name="Lin M."/>
            <person name="Wu X.Y."/>
            <person name="Wu W.L."/>
            <person name="Chen Y.Y."/>
            <person name="Chang S.B."/>
            <person name="Sakamoto S."/>
            <person name="Ohme-Takagi M."/>
            <person name="Yagi M."/>
            <person name="Zeng S.J."/>
            <person name="Shen C.Y."/>
            <person name="Yeh C.M."/>
            <person name="Luo Y.B."/>
            <person name="Tsai W.C."/>
            <person name="Van de Peer Y."/>
            <person name="Liu Z.J."/>
        </authorList>
    </citation>
    <scope>NUCLEOTIDE SEQUENCE [LARGE SCALE GENOMIC DNA]</scope>
    <source>
        <strain evidence="5">cv. Shenzhen</strain>
        <tissue evidence="4">Stem</tissue>
    </source>
</reference>
<dbReference type="InterPro" id="IPR003690">
    <property type="entry name" value="MTERF"/>
</dbReference>
<evidence type="ECO:0000256" key="2">
    <source>
        <dbReference type="ARBA" id="ARBA00022472"/>
    </source>
</evidence>
<dbReference type="FunFam" id="1.25.70.10:FF:000001">
    <property type="entry name" value="Mitochondrial transcription termination factor-like"/>
    <property type="match status" value="1"/>
</dbReference>
<dbReference type="AlphaFoldDB" id="A0A2I0A7U4"/>
<keyword evidence="2" id="KW-0805">Transcription regulation</keyword>